<keyword evidence="1" id="KW-0413">Isomerase</keyword>
<protein>
    <submittedName>
        <fullName evidence="1">Protein (Peptidyl-prolyl cis/trans isomerase) NIMA-interacting 1 (Predicted), isoform CRA_b</fullName>
    </submittedName>
</protein>
<organism evidence="1 2">
    <name type="scientific">Rattus norvegicus</name>
    <name type="common">Rat</name>
    <dbReference type="NCBI Taxonomy" id="10116"/>
    <lineage>
        <taxon>Eukaryota</taxon>
        <taxon>Metazoa</taxon>
        <taxon>Chordata</taxon>
        <taxon>Craniata</taxon>
        <taxon>Vertebrata</taxon>
        <taxon>Euteleostomi</taxon>
        <taxon>Mammalia</taxon>
        <taxon>Eutheria</taxon>
        <taxon>Euarchontoglires</taxon>
        <taxon>Glires</taxon>
        <taxon>Rodentia</taxon>
        <taxon>Myomorpha</taxon>
        <taxon>Muroidea</taxon>
        <taxon>Muridae</taxon>
        <taxon>Murinae</taxon>
        <taxon>Rattus</taxon>
    </lineage>
</organism>
<dbReference type="AlphaFoldDB" id="A6JNL0"/>
<name>A6JNL0_RAT</name>
<dbReference type="Proteomes" id="UP000234681">
    <property type="component" value="Chromosome 8"/>
</dbReference>
<dbReference type="GO" id="GO:0016853">
    <property type="term" value="F:isomerase activity"/>
    <property type="evidence" value="ECO:0007669"/>
    <property type="project" value="UniProtKB-KW"/>
</dbReference>
<sequence>MALCPPCPKPGCPNCSPVLRSLPFHSLGCWQECFPPAQLPGQQATSEPHQSRPSCVSPWGLLRSAHTTPSPAPPPTVRSERPWGSLAQHLPWHTPVPTSPQHKADCLLVRTNHIQHLPPTSDWLFLRSAFRPSTLQVLFPWQQRPPQLEERGLGNGREEGLYHLG</sequence>
<dbReference type="EMBL" id="CH473993">
    <property type="protein sequence ID" value="EDL78357.1"/>
    <property type="molecule type" value="Genomic_DNA"/>
</dbReference>
<gene>
    <name evidence="1" type="primary">Pin1_predicted</name>
    <name evidence="1" type="ORF">rCG_31594</name>
</gene>
<evidence type="ECO:0000313" key="1">
    <source>
        <dbReference type="EMBL" id="EDL78357.1"/>
    </source>
</evidence>
<accession>A6JNL0</accession>
<reference evidence="1 2" key="1">
    <citation type="submission" date="2005-09" db="EMBL/GenBank/DDBJ databases">
        <authorList>
            <person name="Mural R.J."/>
            <person name="Li P.W."/>
            <person name="Adams M.D."/>
            <person name="Amanatides P.G."/>
            <person name="Baden-Tillson H."/>
            <person name="Barnstead M."/>
            <person name="Chin S.H."/>
            <person name="Dew I."/>
            <person name="Evans C.A."/>
            <person name="Ferriera S."/>
            <person name="Flanigan M."/>
            <person name="Fosler C."/>
            <person name="Glodek A."/>
            <person name="Gu Z."/>
            <person name="Holt R.A."/>
            <person name="Jennings D."/>
            <person name="Kraft C.L."/>
            <person name="Lu F."/>
            <person name="Nguyen T."/>
            <person name="Nusskern D.R."/>
            <person name="Pfannkoch C.M."/>
            <person name="Sitter C."/>
            <person name="Sutton G.G."/>
            <person name="Venter J.C."/>
            <person name="Wang Z."/>
            <person name="Woodage T."/>
            <person name="Zheng X.H."/>
            <person name="Zhong F."/>
        </authorList>
    </citation>
    <scope>NUCLEOTIDE SEQUENCE [LARGE SCALE GENOMIC DNA]</scope>
    <source>
        <strain>BN</strain>
        <strain evidence="2">Sprague-Dawley</strain>
    </source>
</reference>
<evidence type="ECO:0000313" key="2">
    <source>
        <dbReference type="Proteomes" id="UP000234681"/>
    </source>
</evidence>
<proteinExistence type="predicted"/>